<dbReference type="InterPro" id="IPR011701">
    <property type="entry name" value="MFS"/>
</dbReference>
<keyword evidence="2 5" id="KW-0812">Transmembrane</keyword>
<dbReference type="PANTHER" id="PTHR21576:SF166">
    <property type="entry name" value="ADR278WP"/>
    <property type="match status" value="1"/>
</dbReference>
<feature type="transmembrane region" description="Helical" evidence="5">
    <location>
        <begin position="359"/>
        <end position="379"/>
    </location>
</feature>
<dbReference type="GO" id="GO:0000329">
    <property type="term" value="C:fungal-type vacuole membrane"/>
    <property type="evidence" value="ECO:0007669"/>
    <property type="project" value="TreeGrafter"/>
</dbReference>
<dbReference type="Gene3D" id="1.20.1250.20">
    <property type="entry name" value="MFS general substrate transporter like domains"/>
    <property type="match status" value="2"/>
</dbReference>
<evidence type="ECO:0000256" key="4">
    <source>
        <dbReference type="ARBA" id="ARBA00023136"/>
    </source>
</evidence>
<dbReference type="OrthoDB" id="410267at2759"/>
<feature type="transmembrane region" description="Helical" evidence="5">
    <location>
        <begin position="60"/>
        <end position="80"/>
    </location>
</feature>
<dbReference type="InterPro" id="IPR036259">
    <property type="entry name" value="MFS_trans_sf"/>
</dbReference>
<dbReference type="STRING" id="590646.G3AZT1"/>
<feature type="transmembrane region" description="Helical" evidence="5">
    <location>
        <begin position="391"/>
        <end position="409"/>
    </location>
</feature>
<keyword evidence="7" id="KW-1185">Reference proteome</keyword>
<evidence type="ECO:0000256" key="3">
    <source>
        <dbReference type="ARBA" id="ARBA00022989"/>
    </source>
</evidence>
<evidence type="ECO:0000256" key="2">
    <source>
        <dbReference type="ARBA" id="ARBA00022692"/>
    </source>
</evidence>
<organism evidence="7">
    <name type="scientific">Candida tenuis (strain ATCC 10573 / BCRC 21748 / CBS 615 / JCM 9827 / NBRC 10315 / NRRL Y-1498 / VKM Y-70)</name>
    <name type="common">Yeast</name>
    <name type="synonym">Yamadazyma tenuis</name>
    <dbReference type="NCBI Taxonomy" id="590646"/>
    <lineage>
        <taxon>Eukaryota</taxon>
        <taxon>Fungi</taxon>
        <taxon>Dikarya</taxon>
        <taxon>Ascomycota</taxon>
        <taxon>Saccharomycotina</taxon>
        <taxon>Pichiomycetes</taxon>
        <taxon>Debaryomycetaceae</taxon>
        <taxon>Yamadazyma</taxon>
    </lineage>
</organism>
<evidence type="ECO:0000313" key="7">
    <source>
        <dbReference type="Proteomes" id="UP000000707"/>
    </source>
</evidence>
<feature type="transmembrane region" description="Helical" evidence="5">
    <location>
        <begin position="495"/>
        <end position="517"/>
    </location>
</feature>
<dbReference type="PANTHER" id="PTHR21576">
    <property type="entry name" value="UNCHARACTERIZED NODULIN-LIKE PROTEIN"/>
    <property type="match status" value="1"/>
</dbReference>
<comment type="subcellular location">
    <subcellularLocation>
        <location evidence="1">Membrane</location>
        <topology evidence="1">Multi-pass membrane protein</topology>
    </subcellularLocation>
</comment>
<evidence type="ECO:0000256" key="1">
    <source>
        <dbReference type="ARBA" id="ARBA00004141"/>
    </source>
</evidence>
<feature type="transmembrane region" description="Helical" evidence="5">
    <location>
        <begin position="415"/>
        <end position="441"/>
    </location>
</feature>
<dbReference type="SUPFAM" id="SSF103473">
    <property type="entry name" value="MFS general substrate transporter"/>
    <property type="match status" value="1"/>
</dbReference>
<dbReference type="Proteomes" id="UP000000707">
    <property type="component" value="Unassembled WGS sequence"/>
</dbReference>
<feature type="transmembrane region" description="Helical" evidence="5">
    <location>
        <begin position="453"/>
        <end position="475"/>
    </location>
</feature>
<accession>G3AZT1</accession>
<evidence type="ECO:0000313" key="6">
    <source>
        <dbReference type="EMBL" id="EGV65233.1"/>
    </source>
</evidence>
<feature type="transmembrane region" description="Helical" evidence="5">
    <location>
        <begin position="21"/>
        <end position="40"/>
    </location>
</feature>
<keyword evidence="4 5" id="KW-0472">Membrane</keyword>
<evidence type="ECO:0000256" key="5">
    <source>
        <dbReference type="SAM" id="Phobius"/>
    </source>
</evidence>
<feature type="transmembrane region" description="Helical" evidence="5">
    <location>
        <begin position="179"/>
        <end position="199"/>
    </location>
</feature>
<dbReference type="Pfam" id="PF07690">
    <property type="entry name" value="MFS_1"/>
    <property type="match status" value="1"/>
</dbReference>
<keyword evidence="3 5" id="KW-1133">Transmembrane helix</keyword>
<sequence>MNSGSVGTSHQHHNSHVFRRCLALFMSIFVGLASGTPYLYGIYSPQLVKRVQLTASDSATISLAINIGTGVGGFLGGILIDHKGPQFCIFLGSIFIFLGYMGLYQVYRHAYSSLFVICFCAMVMGFGSIASYFATLKASQTNFPAHRGSAGVFPVSSYGLAASLFSLVTAKFFESDTGGLLRFLSLCCGTTVFIGSWFVKIFVDDHPVDEEAETQPLLSSSSEANTEDAETAADMKLSYSDNASIAGSISFWGIGDRTPRSSSSSLSPDLVPTVNGLREENASATPKRPAFSNRNNSFASAWIIVWDLLTNRQFLAHFSLVALFTGSAQTYIFSIGFIVAAQVTYSEYSDLNAPQVQALQVAILSIASFSGRLTSGILSDFLYKKLHIQRLWIIIVNTAILAVGLFITSVNNGNIHLISLTSALIGGSFGLTFGTYPAIIADFFGTRTFSTTWGLICMGPLLVLYILNKFFGIIYDANTDPDTGICYKGNGCYKGAIEACFSLCFIIVVINILLIYIHRKRQ</sequence>
<feature type="transmembrane region" description="Helical" evidence="5">
    <location>
        <begin position="155"/>
        <end position="173"/>
    </location>
</feature>
<dbReference type="AlphaFoldDB" id="G3AZT1"/>
<reference evidence="6 7" key="1">
    <citation type="journal article" date="2011" name="Proc. Natl. Acad. Sci. U.S.A.">
        <title>Comparative genomics of xylose-fermenting fungi for enhanced biofuel production.</title>
        <authorList>
            <person name="Wohlbach D.J."/>
            <person name="Kuo A."/>
            <person name="Sato T.K."/>
            <person name="Potts K.M."/>
            <person name="Salamov A.A."/>
            <person name="LaButti K.M."/>
            <person name="Sun H."/>
            <person name="Clum A."/>
            <person name="Pangilinan J.L."/>
            <person name="Lindquist E.A."/>
            <person name="Lucas S."/>
            <person name="Lapidus A."/>
            <person name="Jin M."/>
            <person name="Gunawan C."/>
            <person name="Balan V."/>
            <person name="Dale B.E."/>
            <person name="Jeffries T.W."/>
            <person name="Zinkel R."/>
            <person name="Barry K.W."/>
            <person name="Grigoriev I.V."/>
            <person name="Gasch A.P."/>
        </authorList>
    </citation>
    <scope>NUCLEOTIDE SEQUENCE [LARGE SCALE GENOMIC DNA]</scope>
    <source>
        <strain evidence="7">ATCC 10573 / BCRC 21748 / CBS 615 / JCM 9827 / NBRC 10315 / NRRL Y-1498 / VKM Y-70</strain>
    </source>
</reference>
<name>G3AZT1_CANTC</name>
<feature type="transmembrane region" description="Helical" evidence="5">
    <location>
        <begin position="87"/>
        <end position="107"/>
    </location>
</feature>
<feature type="transmembrane region" description="Helical" evidence="5">
    <location>
        <begin position="314"/>
        <end position="339"/>
    </location>
</feature>
<dbReference type="HOGENOM" id="CLU_012596_0_1_1"/>
<proteinExistence type="predicted"/>
<dbReference type="EMBL" id="GL996514">
    <property type="protein sequence ID" value="EGV65233.1"/>
    <property type="molecule type" value="Genomic_DNA"/>
</dbReference>
<dbReference type="GO" id="GO:0022857">
    <property type="term" value="F:transmembrane transporter activity"/>
    <property type="evidence" value="ECO:0007669"/>
    <property type="project" value="InterPro"/>
</dbReference>
<gene>
    <name evidence="6" type="ORF">CANTEDRAFT_102648</name>
</gene>
<dbReference type="eggNOG" id="ENOG502RWDV">
    <property type="taxonomic scope" value="Eukaryota"/>
</dbReference>
<protein>
    <submittedName>
        <fullName evidence="6">Monocarboxylate transporter</fullName>
    </submittedName>
</protein>
<feature type="transmembrane region" description="Helical" evidence="5">
    <location>
        <begin position="113"/>
        <end position="134"/>
    </location>
</feature>